<feature type="domain" description="Folate receptor-like" evidence="6">
    <location>
        <begin position="47"/>
        <end position="184"/>
    </location>
</feature>
<keyword evidence="4" id="KW-1133">Transmembrane helix</keyword>
<dbReference type="InterPro" id="IPR053305">
    <property type="entry name" value="Folate-binding_rcpt-like"/>
</dbReference>
<reference evidence="7" key="1">
    <citation type="submission" date="2022-11" db="EMBL/GenBank/DDBJ databases">
        <authorList>
            <person name="Morgan W.R."/>
            <person name="Tartar A."/>
        </authorList>
    </citation>
    <scope>NUCLEOTIDE SEQUENCE</scope>
    <source>
        <strain evidence="7">ARSEF 373</strain>
    </source>
</reference>
<evidence type="ECO:0000313" key="8">
    <source>
        <dbReference type="Proteomes" id="UP001146120"/>
    </source>
</evidence>
<evidence type="ECO:0000313" key="7">
    <source>
        <dbReference type="EMBL" id="DBA04655.1"/>
    </source>
</evidence>
<keyword evidence="4" id="KW-0472">Membrane</keyword>
<feature type="chain" id="PRO_5043730028" description="Folate receptor-like domain-containing protein" evidence="5">
    <location>
        <begin position="26"/>
        <end position="299"/>
    </location>
</feature>
<dbReference type="EMBL" id="DAKRPA010000006">
    <property type="protein sequence ID" value="DBA04655.1"/>
    <property type="molecule type" value="Genomic_DNA"/>
</dbReference>
<sequence length="299" mass="33382">MEGARVRWLLVLLALQLVLCNVAHAEPKRRDEDTCRSIGGLKFDSSQRPRQRSKGLEVCSKYRKNTCCNETHAYPLRLKIMEPVVAGFNRECQRFTEEMACSACHPFMATSKLRHVCPRLCSEWYSACKNEFYAYAGDGSLAPCYGNALICSELSSIASSGAEFCNKMGFQVGTEDDSEGDECFDGSVPTQLGEAEPTEPWQDMLKRLFDEQSEDPSGLFLVAVVVPFLALYLGNRLLRQWRHSNNPQLSIEEVRRMQQEAYLARGEAIPDDVDSDFSSDEDLPTEAPAAPPTDASPAE</sequence>
<feature type="region of interest" description="Disordered" evidence="3">
    <location>
        <begin position="265"/>
        <end position="299"/>
    </location>
</feature>
<dbReference type="AlphaFoldDB" id="A0AAV2ZN72"/>
<protein>
    <recommendedName>
        <fullName evidence="6">Folate receptor-like domain-containing protein</fullName>
    </recommendedName>
</protein>
<evidence type="ECO:0000256" key="1">
    <source>
        <dbReference type="ARBA" id="ARBA00022729"/>
    </source>
</evidence>
<feature type="signal peptide" evidence="5">
    <location>
        <begin position="1"/>
        <end position="25"/>
    </location>
</feature>
<comment type="caution">
    <text evidence="7">The sequence shown here is derived from an EMBL/GenBank/DDBJ whole genome shotgun (WGS) entry which is preliminary data.</text>
</comment>
<evidence type="ECO:0000256" key="5">
    <source>
        <dbReference type="SAM" id="SignalP"/>
    </source>
</evidence>
<keyword evidence="2" id="KW-1015">Disulfide bond</keyword>
<dbReference type="PANTHER" id="PTHR37390">
    <property type="entry name" value="OS02G0592500 PROTEIN"/>
    <property type="match status" value="1"/>
</dbReference>
<feature type="transmembrane region" description="Helical" evidence="4">
    <location>
        <begin position="217"/>
        <end position="234"/>
    </location>
</feature>
<organism evidence="7 8">
    <name type="scientific">Lagenidium giganteum</name>
    <dbReference type="NCBI Taxonomy" id="4803"/>
    <lineage>
        <taxon>Eukaryota</taxon>
        <taxon>Sar</taxon>
        <taxon>Stramenopiles</taxon>
        <taxon>Oomycota</taxon>
        <taxon>Peronosporomycetes</taxon>
        <taxon>Pythiales</taxon>
        <taxon>Pythiaceae</taxon>
    </lineage>
</organism>
<dbReference type="Pfam" id="PF03024">
    <property type="entry name" value="Folate_rec"/>
    <property type="match status" value="1"/>
</dbReference>
<evidence type="ECO:0000259" key="6">
    <source>
        <dbReference type="Pfam" id="PF03024"/>
    </source>
</evidence>
<dbReference type="InterPro" id="IPR018143">
    <property type="entry name" value="Folate_rcpt-like"/>
</dbReference>
<keyword evidence="8" id="KW-1185">Reference proteome</keyword>
<reference evidence="7" key="2">
    <citation type="journal article" date="2023" name="Microbiol Resour">
        <title>Decontamination and Annotation of the Draft Genome Sequence of the Oomycete Lagenidium giganteum ARSEF 373.</title>
        <authorList>
            <person name="Morgan W.R."/>
            <person name="Tartar A."/>
        </authorList>
    </citation>
    <scope>NUCLEOTIDE SEQUENCE</scope>
    <source>
        <strain evidence="7">ARSEF 373</strain>
    </source>
</reference>
<dbReference type="PANTHER" id="PTHR37390:SF1">
    <property type="entry name" value="FOLATE-BINDING PROTEIN 1"/>
    <property type="match status" value="1"/>
</dbReference>
<name>A0AAV2ZN72_9STRA</name>
<keyword evidence="4" id="KW-0812">Transmembrane</keyword>
<evidence type="ECO:0000256" key="3">
    <source>
        <dbReference type="SAM" id="MobiDB-lite"/>
    </source>
</evidence>
<feature type="compositionally biased region" description="Low complexity" evidence="3">
    <location>
        <begin position="285"/>
        <end position="299"/>
    </location>
</feature>
<gene>
    <name evidence="7" type="ORF">N0F65_012238</name>
</gene>
<proteinExistence type="predicted"/>
<feature type="compositionally biased region" description="Acidic residues" evidence="3">
    <location>
        <begin position="269"/>
        <end position="284"/>
    </location>
</feature>
<dbReference type="Proteomes" id="UP001146120">
    <property type="component" value="Unassembled WGS sequence"/>
</dbReference>
<evidence type="ECO:0000256" key="2">
    <source>
        <dbReference type="ARBA" id="ARBA00023157"/>
    </source>
</evidence>
<accession>A0AAV2ZN72</accession>
<evidence type="ECO:0000256" key="4">
    <source>
        <dbReference type="SAM" id="Phobius"/>
    </source>
</evidence>
<keyword evidence="1 5" id="KW-0732">Signal</keyword>